<dbReference type="InParanoid" id="A0A7M7PRS6"/>
<proteinExistence type="predicted"/>
<protein>
    <submittedName>
        <fullName evidence="1">Uncharacterized protein</fullName>
    </submittedName>
</protein>
<reference evidence="2" key="1">
    <citation type="submission" date="2015-02" db="EMBL/GenBank/DDBJ databases">
        <title>Genome sequencing for Strongylocentrotus purpuratus.</title>
        <authorList>
            <person name="Murali S."/>
            <person name="Liu Y."/>
            <person name="Vee V."/>
            <person name="English A."/>
            <person name="Wang M."/>
            <person name="Skinner E."/>
            <person name="Han Y."/>
            <person name="Muzny D.M."/>
            <person name="Worley K.C."/>
            <person name="Gibbs R.A."/>
        </authorList>
    </citation>
    <scope>NUCLEOTIDE SEQUENCE</scope>
</reference>
<dbReference type="Proteomes" id="UP000007110">
    <property type="component" value="Unassembled WGS sequence"/>
</dbReference>
<evidence type="ECO:0000313" key="2">
    <source>
        <dbReference type="Proteomes" id="UP000007110"/>
    </source>
</evidence>
<name>A0A7M7PRS6_STRPU</name>
<sequence>MLLDLLDLITCTDNAGCQDGKTCESGTCTCPAGSTCDGVTCTDNAGCQDGKTCESGTCTCPAGSTCDGGDGVTCTDNAGCQDGKTCESGTCTCPAGSTCDGATTPATRMQGTLQCHSCSTNSITDVCSTADDLASGSGVSTVTCYQGQRCWTDHYANSSHTVVSRGCTDEPCEDLHEGGGPYCIMANGVTSCTSCCTESKCNDNKSNSEGLTCSCVTWLTSLFSVVIMFITYRT</sequence>
<keyword evidence="2" id="KW-1185">Reference proteome</keyword>
<organism evidence="1 2">
    <name type="scientific">Strongylocentrotus purpuratus</name>
    <name type="common">Purple sea urchin</name>
    <dbReference type="NCBI Taxonomy" id="7668"/>
    <lineage>
        <taxon>Eukaryota</taxon>
        <taxon>Metazoa</taxon>
        <taxon>Echinodermata</taxon>
        <taxon>Eleutherozoa</taxon>
        <taxon>Echinozoa</taxon>
        <taxon>Echinoidea</taxon>
        <taxon>Euechinoidea</taxon>
        <taxon>Echinacea</taxon>
        <taxon>Camarodonta</taxon>
        <taxon>Echinidea</taxon>
        <taxon>Strongylocentrotidae</taxon>
        <taxon>Strongylocentrotus</taxon>
    </lineage>
</organism>
<dbReference type="RefSeq" id="XP_030855056.1">
    <property type="nucleotide sequence ID" value="XM_030999196.1"/>
</dbReference>
<accession>A0A7M7PRS6</accession>
<evidence type="ECO:0000313" key="1">
    <source>
        <dbReference type="EnsemblMetazoa" id="XP_030855056"/>
    </source>
</evidence>
<dbReference type="AlphaFoldDB" id="A0A7M7PRS6"/>
<dbReference type="OrthoDB" id="4405280at2759"/>
<dbReference type="GeneID" id="115929622"/>
<reference evidence="1" key="2">
    <citation type="submission" date="2021-01" db="UniProtKB">
        <authorList>
            <consortium name="EnsemblMetazoa"/>
        </authorList>
    </citation>
    <scope>IDENTIFICATION</scope>
</reference>
<dbReference type="EnsemblMetazoa" id="XM_030999196">
    <property type="protein sequence ID" value="XP_030855056"/>
    <property type="gene ID" value="LOC115929622"/>
</dbReference>
<dbReference type="KEGG" id="spu:115929622"/>